<feature type="transmembrane region" description="Helical" evidence="8">
    <location>
        <begin position="101"/>
        <end position="119"/>
    </location>
</feature>
<feature type="domain" description="Glycosyltransferase RgtA/B/C/D-like" evidence="9">
    <location>
        <begin position="50"/>
        <end position="215"/>
    </location>
</feature>
<dbReference type="InterPro" id="IPR038731">
    <property type="entry name" value="RgtA/B/C-like"/>
</dbReference>
<evidence type="ECO:0000259" key="9">
    <source>
        <dbReference type="Pfam" id="PF13231"/>
    </source>
</evidence>
<evidence type="ECO:0000256" key="2">
    <source>
        <dbReference type="ARBA" id="ARBA00022475"/>
    </source>
</evidence>
<evidence type="ECO:0000256" key="3">
    <source>
        <dbReference type="ARBA" id="ARBA00022676"/>
    </source>
</evidence>
<gene>
    <name evidence="10" type="ORF">ACFQY8_00415</name>
</gene>
<keyword evidence="5 8" id="KW-0812">Transmembrane</keyword>
<feature type="transmembrane region" description="Helical" evidence="8">
    <location>
        <begin position="176"/>
        <end position="196"/>
    </location>
</feature>
<keyword evidence="3 10" id="KW-0328">Glycosyltransferase</keyword>
<keyword evidence="7 8" id="KW-0472">Membrane</keyword>
<comment type="subcellular location">
    <subcellularLocation>
        <location evidence="1">Cell membrane</location>
        <topology evidence="1">Multi-pass membrane protein</topology>
    </subcellularLocation>
</comment>
<evidence type="ECO:0000256" key="8">
    <source>
        <dbReference type="SAM" id="Phobius"/>
    </source>
</evidence>
<dbReference type="EMBL" id="JBHTHQ010000005">
    <property type="protein sequence ID" value="MFD0704221.1"/>
    <property type="molecule type" value="Genomic_DNA"/>
</dbReference>
<evidence type="ECO:0000256" key="1">
    <source>
        <dbReference type="ARBA" id="ARBA00004651"/>
    </source>
</evidence>
<accession>A0ABW2Y3A2</accession>
<dbReference type="Pfam" id="PF13231">
    <property type="entry name" value="PMT_2"/>
    <property type="match status" value="1"/>
</dbReference>
<comment type="caution">
    <text evidence="10">The sequence shown here is derived from an EMBL/GenBank/DDBJ whole genome shotgun (WGS) entry which is preliminary data.</text>
</comment>
<evidence type="ECO:0000256" key="6">
    <source>
        <dbReference type="ARBA" id="ARBA00022989"/>
    </source>
</evidence>
<reference evidence="11" key="1">
    <citation type="journal article" date="2019" name="Int. J. Syst. Evol. Microbiol.">
        <title>The Global Catalogue of Microorganisms (GCM) 10K type strain sequencing project: providing services to taxonomists for standard genome sequencing and annotation.</title>
        <authorList>
            <consortium name="The Broad Institute Genomics Platform"/>
            <consortium name="The Broad Institute Genome Sequencing Center for Infectious Disease"/>
            <person name="Wu L."/>
            <person name="Ma J."/>
        </authorList>
    </citation>
    <scope>NUCLEOTIDE SEQUENCE [LARGE SCALE GENOMIC DNA]</scope>
    <source>
        <strain evidence="11">CCM 8604</strain>
    </source>
</reference>
<evidence type="ECO:0000313" key="11">
    <source>
        <dbReference type="Proteomes" id="UP001597036"/>
    </source>
</evidence>
<dbReference type="Proteomes" id="UP001597036">
    <property type="component" value="Unassembled WGS sequence"/>
</dbReference>
<dbReference type="InterPro" id="IPR050297">
    <property type="entry name" value="LipidA_mod_glycosyltrf_83"/>
</dbReference>
<keyword evidence="11" id="KW-1185">Reference proteome</keyword>
<evidence type="ECO:0000256" key="7">
    <source>
        <dbReference type="ARBA" id="ARBA00023136"/>
    </source>
</evidence>
<name>A0ABW2Y3A2_9BIFI</name>
<organism evidence="10 11">
    <name type="scientific">Alloscardovia venturai</name>
    <dbReference type="NCBI Taxonomy" id="1769421"/>
    <lineage>
        <taxon>Bacteria</taxon>
        <taxon>Bacillati</taxon>
        <taxon>Actinomycetota</taxon>
        <taxon>Actinomycetes</taxon>
        <taxon>Bifidobacteriales</taxon>
        <taxon>Bifidobacteriaceae</taxon>
        <taxon>Alloscardovia</taxon>
    </lineage>
</organism>
<dbReference type="PANTHER" id="PTHR33908:SF3">
    <property type="entry name" value="UNDECAPRENYL PHOSPHATE-ALPHA-4-AMINO-4-DEOXY-L-ARABINOSE ARABINOSYL TRANSFERASE"/>
    <property type="match status" value="1"/>
</dbReference>
<feature type="transmembrane region" description="Helical" evidence="8">
    <location>
        <begin position="203"/>
        <end position="225"/>
    </location>
</feature>
<evidence type="ECO:0000256" key="5">
    <source>
        <dbReference type="ARBA" id="ARBA00022692"/>
    </source>
</evidence>
<evidence type="ECO:0000313" key="10">
    <source>
        <dbReference type="EMBL" id="MFD0704221.1"/>
    </source>
</evidence>
<feature type="transmembrane region" description="Helical" evidence="8">
    <location>
        <begin position="125"/>
        <end position="142"/>
    </location>
</feature>
<dbReference type="GO" id="GO:0016757">
    <property type="term" value="F:glycosyltransferase activity"/>
    <property type="evidence" value="ECO:0007669"/>
    <property type="project" value="UniProtKB-KW"/>
</dbReference>
<protein>
    <submittedName>
        <fullName evidence="10">ArnT family glycosyltransferase</fullName>
        <ecNumber evidence="10">2.4.-.-</ecNumber>
    </submittedName>
</protein>
<keyword evidence="4 10" id="KW-0808">Transferase</keyword>
<keyword evidence="2" id="KW-1003">Cell membrane</keyword>
<feature type="transmembrane region" description="Helical" evidence="8">
    <location>
        <begin position="154"/>
        <end position="170"/>
    </location>
</feature>
<dbReference type="PANTHER" id="PTHR33908">
    <property type="entry name" value="MANNOSYLTRANSFERASE YKCB-RELATED"/>
    <property type="match status" value="1"/>
</dbReference>
<evidence type="ECO:0000256" key="4">
    <source>
        <dbReference type="ARBA" id="ARBA00022679"/>
    </source>
</evidence>
<feature type="transmembrane region" description="Helical" evidence="8">
    <location>
        <begin position="65"/>
        <end position="89"/>
    </location>
</feature>
<dbReference type="EC" id="2.4.-.-" evidence="10"/>
<sequence length="301" mass="32499">MAASVAVFFINLTASGYANEFYSAAAQAGSRNWWAFLWGSSDSGNAITVDKPPASIWLMALSIRIFGLSSFAILLPQALLGVATTYAIYSLTRRYWGNWTGILAGALFITTPVAALMFRFNNPDALLIFLEVMACYAAMRALEYDTTRQGNRKRTGWMALAGVAVGFGFLTKQLQVMLILPGIALAFLIASPTKFWRRVMDGLTALLAMILSAGWWVLLTVIVPADKRPYIGGSQNNSFLELTFGYNGLGRITGDETGSVVPGGSKSQGGMWEKLAGHDYSAPISIAKSHGLRSPPSWGLS</sequence>
<dbReference type="RefSeq" id="WP_377937549.1">
    <property type="nucleotide sequence ID" value="NZ_JBHTHQ010000005.1"/>
</dbReference>
<proteinExistence type="predicted"/>
<keyword evidence="6 8" id="KW-1133">Transmembrane helix</keyword>